<gene>
    <name evidence="1" type="ORF">ACOLOM_LOCUS4619</name>
</gene>
<evidence type="ECO:0000313" key="1">
    <source>
        <dbReference type="EMBL" id="CAG8545057.1"/>
    </source>
</evidence>
<dbReference type="Proteomes" id="UP000789525">
    <property type="component" value="Unassembled WGS sequence"/>
</dbReference>
<dbReference type="EMBL" id="CAJVPT010007812">
    <property type="protein sequence ID" value="CAG8545057.1"/>
    <property type="molecule type" value="Genomic_DNA"/>
</dbReference>
<proteinExistence type="predicted"/>
<comment type="caution">
    <text evidence="1">The sequence shown here is derived from an EMBL/GenBank/DDBJ whole genome shotgun (WGS) entry which is preliminary data.</text>
</comment>
<accession>A0ACA9LRQ0</accession>
<organism evidence="1 2">
    <name type="scientific">Acaulospora colombiana</name>
    <dbReference type="NCBI Taxonomy" id="27376"/>
    <lineage>
        <taxon>Eukaryota</taxon>
        <taxon>Fungi</taxon>
        <taxon>Fungi incertae sedis</taxon>
        <taxon>Mucoromycota</taxon>
        <taxon>Glomeromycotina</taxon>
        <taxon>Glomeromycetes</taxon>
        <taxon>Diversisporales</taxon>
        <taxon>Acaulosporaceae</taxon>
        <taxon>Acaulospora</taxon>
    </lineage>
</organism>
<evidence type="ECO:0000313" key="2">
    <source>
        <dbReference type="Proteomes" id="UP000789525"/>
    </source>
</evidence>
<reference evidence="1" key="1">
    <citation type="submission" date="2021-06" db="EMBL/GenBank/DDBJ databases">
        <authorList>
            <person name="Kallberg Y."/>
            <person name="Tangrot J."/>
            <person name="Rosling A."/>
        </authorList>
    </citation>
    <scope>NUCLEOTIDE SEQUENCE</scope>
    <source>
        <strain evidence="1">CL356</strain>
    </source>
</reference>
<keyword evidence="2" id="KW-1185">Reference proteome</keyword>
<name>A0ACA9LRQ0_9GLOM</name>
<protein>
    <submittedName>
        <fullName evidence="1">17394_t:CDS:1</fullName>
    </submittedName>
</protein>
<sequence>MSSSKSNKKSLSEYNTELDKGNEYGNGISYRPGKPIQLLEYKSSRNDSFGKIIINDAALKIINDINEPVAIIAVVGSYRRGKSWFANVLHGRHDGFELGSKVEGCTRGIYMWDTPFIHEGKRVIVLDCEGIDDPKQDQAWAVKLFIICLIVSSTFIYNINGIVGRDDIGKLYLMTDLSKFIQPLTDCDFLPRLVVVLRDFHLDEPEDFKAYFFEKLNNVDEEIAKAINGYFEDFDVFGRSQLKNLDKVATENLDEEFVEEVTKVVQSIYSNINPKYIGSSTMTGMSLGKFLVDCIEKMNDPQNSQQLSIPSEYETVIQYMSVQATEKSIKIYEAGMNGYITEENIPKLWDEFNKIHNNYLDQAQEEFFSKVIGSSKQIIEFTENLNVKIGKVREIYVKKNSEALYAHNLELATRLWKTHIKSRLNRENLFKDKNEFDAAEEAFKREYKNQMKVSPEARAAFTDFLDKNYDQTLETLTQLGTLKEEQAKALRELEEIQKENIKAQERVASLKNEIEQSALERKQQNERLEHKMNDMIENVEKQRVQNEELKKQIMEQQQKMYEQQMQMAAERDERVQNVMRKEQEAAEERQQRIIEHQMEIAAERERLQIMVQEERRTAEDRQQKLLEQQMRIAADREMQLQKMMQEERRAAEEREKILLGKIGKSHDVGLLDIVSAAAKFLFKS</sequence>